<keyword evidence="3 6" id="KW-0812">Transmembrane</keyword>
<dbReference type="GO" id="GO:0055085">
    <property type="term" value="P:transmembrane transport"/>
    <property type="evidence" value="ECO:0007669"/>
    <property type="project" value="TreeGrafter"/>
</dbReference>
<dbReference type="EMBL" id="RJKE01000001">
    <property type="protein sequence ID" value="ROO82875.1"/>
    <property type="molecule type" value="Genomic_DNA"/>
</dbReference>
<feature type="transmembrane region" description="Helical" evidence="6">
    <location>
        <begin position="156"/>
        <end position="176"/>
    </location>
</feature>
<dbReference type="Proteomes" id="UP000272400">
    <property type="component" value="Unassembled WGS sequence"/>
</dbReference>
<evidence type="ECO:0000256" key="3">
    <source>
        <dbReference type="ARBA" id="ARBA00022692"/>
    </source>
</evidence>
<name>A0A3N1CNV0_9ACTN</name>
<feature type="transmembrane region" description="Helical" evidence="6">
    <location>
        <begin position="78"/>
        <end position="103"/>
    </location>
</feature>
<organism evidence="7 8">
    <name type="scientific">Actinocorallia herbida</name>
    <dbReference type="NCBI Taxonomy" id="58109"/>
    <lineage>
        <taxon>Bacteria</taxon>
        <taxon>Bacillati</taxon>
        <taxon>Actinomycetota</taxon>
        <taxon>Actinomycetes</taxon>
        <taxon>Streptosporangiales</taxon>
        <taxon>Thermomonosporaceae</taxon>
        <taxon>Actinocorallia</taxon>
    </lineage>
</organism>
<keyword evidence="5 6" id="KW-0472">Membrane</keyword>
<sequence>MTLPLRAESLARMDRVRPLAPGLLVLLGLAASAIVLTFLQASSGWVGPAVLALLLTIAAQPIRSWLVRLGAPDWVRFLVPLLAVLVFLICMGVAIALAITQLISLLPAHSEKFTALADRTIAWLSSLGIDTSELWARASRLDPANLVPYLQTALNGLLNVGSAGILLVTLLVAMSLDAGALGRELDRLEPAKPALVRALRGVVRDTYSYLKVSTIFGALMATCDVVVLFALGVPLPWLWGLLAFIANYIPTLGFLLALIPPALLTLVISGPAKALLVVAAYIAINFVTQSLLLPKFLSGAVGLSVTLTMLSLIVWTSVLGPLGALLAVPMTLMVRALLLDIDPAKRWAGRLLTGSDPRP</sequence>
<evidence type="ECO:0000313" key="7">
    <source>
        <dbReference type="EMBL" id="ROO82875.1"/>
    </source>
</evidence>
<accession>A0A3N1CNV0</accession>
<feature type="transmembrane region" description="Helical" evidence="6">
    <location>
        <begin position="274"/>
        <end position="292"/>
    </location>
</feature>
<evidence type="ECO:0000256" key="2">
    <source>
        <dbReference type="ARBA" id="ARBA00009773"/>
    </source>
</evidence>
<dbReference type="AlphaFoldDB" id="A0A3N1CNV0"/>
<reference evidence="7 8" key="1">
    <citation type="submission" date="2018-11" db="EMBL/GenBank/DDBJ databases">
        <title>Sequencing the genomes of 1000 actinobacteria strains.</title>
        <authorList>
            <person name="Klenk H.-P."/>
        </authorList>
    </citation>
    <scope>NUCLEOTIDE SEQUENCE [LARGE SCALE GENOMIC DNA]</scope>
    <source>
        <strain evidence="7 8">DSM 44254</strain>
    </source>
</reference>
<feature type="transmembrane region" description="Helical" evidence="6">
    <location>
        <begin position="209"/>
        <end position="231"/>
    </location>
</feature>
<feature type="transmembrane region" description="Helical" evidence="6">
    <location>
        <begin position="312"/>
        <end position="338"/>
    </location>
</feature>
<proteinExistence type="inferred from homology"/>
<dbReference type="Pfam" id="PF01594">
    <property type="entry name" value="AI-2E_transport"/>
    <property type="match status" value="1"/>
</dbReference>
<evidence type="ECO:0000256" key="5">
    <source>
        <dbReference type="ARBA" id="ARBA00023136"/>
    </source>
</evidence>
<feature type="transmembrane region" description="Helical" evidence="6">
    <location>
        <begin position="45"/>
        <end position="66"/>
    </location>
</feature>
<evidence type="ECO:0000256" key="6">
    <source>
        <dbReference type="SAM" id="Phobius"/>
    </source>
</evidence>
<comment type="caution">
    <text evidence="7">The sequence shown here is derived from an EMBL/GenBank/DDBJ whole genome shotgun (WGS) entry which is preliminary data.</text>
</comment>
<gene>
    <name evidence="7" type="ORF">EDD29_0360</name>
</gene>
<dbReference type="GO" id="GO:0016020">
    <property type="term" value="C:membrane"/>
    <property type="evidence" value="ECO:0007669"/>
    <property type="project" value="UniProtKB-SubCell"/>
</dbReference>
<protein>
    <submittedName>
        <fullName evidence="7">Putative PurR-regulated permease PerM</fullName>
    </submittedName>
</protein>
<evidence type="ECO:0000256" key="1">
    <source>
        <dbReference type="ARBA" id="ARBA00004141"/>
    </source>
</evidence>
<feature type="transmembrane region" description="Helical" evidence="6">
    <location>
        <begin position="20"/>
        <end position="39"/>
    </location>
</feature>
<comment type="similarity">
    <text evidence="2">Belongs to the autoinducer-2 exporter (AI-2E) (TC 2.A.86) family.</text>
</comment>
<keyword evidence="8" id="KW-1185">Reference proteome</keyword>
<dbReference type="PANTHER" id="PTHR21716:SF64">
    <property type="entry name" value="AI-2 TRANSPORT PROTEIN TQSA"/>
    <property type="match status" value="1"/>
</dbReference>
<feature type="transmembrane region" description="Helical" evidence="6">
    <location>
        <begin position="237"/>
        <end position="267"/>
    </location>
</feature>
<dbReference type="PANTHER" id="PTHR21716">
    <property type="entry name" value="TRANSMEMBRANE PROTEIN"/>
    <property type="match status" value="1"/>
</dbReference>
<dbReference type="InterPro" id="IPR002549">
    <property type="entry name" value="AI-2E-like"/>
</dbReference>
<comment type="subcellular location">
    <subcellularLocation>
        <location evidence="1">Membrane</location>
        <topology evidence="1">Multi-pass membrane protein</topology>
    </subcellularLocation>
</comment>
<evidence type="ECO:0000313" key="8">
    <source>
        <dbReference type="Proteomes" id="UP000272400"/>
    </source>
</evidence>
<evidence type="ECO:0000256" key="4">
    <source>
        <dbReference type="ARBA" id="ARBA00022989"/>
    </source>
</evidence>
<keyword evidence="4 6" id="KW-1133">Transmembrane helix</keyword>